<dbReference type="InterPro" id="IPR003018">
    <property type="entry name" value="GAF"/>
</dbReference>
<dbReference type="SMART" id="SM01012">
    <property type="entry name" value="ANTAR"/>
    <property type="match status" value="1"/>
</dbReference>
<dbReference type="PROSITE" id="PS50921">
    <property type="entry name" value="ANTAR"/>
    <property type="match status" value="1"/>
</dbReference>
<keyword evidence="7" id="KW-1185">Reference proteome</keyword>
<evidence type="ECO:0000256" key="2">
    <source>
        <dbReference type="ARBA" id="ARBA00022777"/>
    </source>
</evidence>
<dbReference type="Pfam" id="PF13185">
    <property type="entry name" value="GAF_2"/>
    <property type="match status" value="1"/>
</dbReference>
<dbReference type="Pfam" id="PF03861">
    <property type="entry name" value="ANTAR"/>
    <property type="match status" value="1"/>
</dbReference>
<feature type="domain" description="ANTAR" evidence="5">
    <location>
        <begin position="164"/>
        <end position="225"/>
    </location>
</feature>
<evidence type="ECO:0000256" key="1">
    <source>
        <dbReference type="ARBA" id="ARBA00022679"/>
    </source>
</evidence>
<dbReference type="Gene3D" id="3.30.450.40">
    <property type="match status" value="1"/>
</dbReference>
<evidence type="ECO:0000313" key="7">
    <source>
        <dbReference type="Proteomes" id="UP000242444"/>
    </source>
</evidence>
<dbReference type="PIRSF" id="PIRSF036625">
    <property type="entry name" value="GAF_ANTAR"/>
    <property type="match status" value="1"/>
</dbReference>
<evidence type="ECO:0000256" key="3">
    <source>
        <dbReference type="ARBA" id="ARBA00023015"/>
    </source>
</evidence>
<dbReference type="InParanoid" id="A0A263D9F1"/>
<sequence length="233" mass="25081">MLEDVTGALETLADVLSRENEFGTLLHEVCEQVVRAVPGVEAATVALLEDGTPRTAASTDQEVAGLDEEQYSAAEGPCLEAAHSGKLVRVSLAEAQAQWPSFAKAAHEAGIGSFLSAPLMVDRQVSGAINCYSSQHHGFRELDARLLELYTAAVEAALRSARRFHQALELAEQLRAALRSRAVIDQAKGIVMAVRHIDADQAFTVLVEQSQQENTKLRDLAKRLVAGVTATPR</sequence>
<dbReference type="GO" id="GO:0003723">
    <property type="term" value="F:RNA binding"/>
    <property type="evidence" value="ECO:0007669"/>
    <property type="project" value="InterPro"/>
</dbReference>
<dbReference type="OrthoDB" id="4929862at2"/>
<dbReference type="InterPro" id="IPR011006">
    <property type="entry name" value="CheY-like_superfamily"/>
</dbReference>
<dbReference type="Proteomes" id="UP000242444">
    <property type="component" value="Unassembled WGS sequence"/>
</dbReference>
<dbReference type="SMART" id="SM00065">
    <property type="entry name" value="GAF"/>
    <property type="match status" value="1"/>
</dbReference>
<reference evidence="6 7" key="1">
    <citation type="submission" date="2017-07" db="EMBL/GenBank/DDBJ databases">
        <title>Amycolatopsis antarcticus sp. nov., isolated from the surface of an Antarcticus brown macroalga.</title>
        <authorList>
            <person name="Wang J."/>
            <person name="Leiva S."/>
            <person name="Huang J."/>
            <person name="Huang Y."/>
        </authorList>
    </citation>
    <scope>NUCLEOTIDE SEQUENCE [LARGE SCALE GENOMIC DNA]</scope>
    <source>
        <strain evidence="6 7">AU-G6</strain>
    </source>
</reference>
<dbReference type="InterPro" id="IPR012074">
    <property type="entry name" value="GAF_ANTAR"/>
</dbReference>
<keyword evidence="2" id="KW-0418">Kinase</keyword>
<dbReference type="GO" id="GO:0016301">
    <property type="term" value="F:kinase activity"/>
    <property type="evidence" value="ECO:0007669"/>
    <property type="project" value="UniProtKB-KW"/>
</dbReference>
<dbReference type="AlphaFoldDB" id="A0A263D9F1"/>
<keyword evidence="1" id="KW-0808">Transferase</keyword>
<dbReference type="InterPro" id="IPR029016">
    <property type="entry name" value="GAF-like_dom_sf"/>
</dbReference>
<organism evidence="6 7">
    <name type="scientific">Amycolatopsis antarctica</name>
    <dbReference type="NCBI Taxonomy" id="1854586"/>
    <lineage>
        <taxon>Bacteria</taxon>
        <taxon>Bacillati</taxon>
        <taxon>Actinomycetota</taxon>
        <taxon>Actinomycetes</taxon>
        <taxon>Pseudonocardiales</taxon>
        <taxon>Pseudonocardiaceae</taxon>
        <taxon>Amycolatopsis</taxon>
    </lineage>
</organism>
<dbReference type="SUPFAM" id="SSF55781">
    <property type="entry name" value="GAF domain-like"/>
    <property type="match status" value="1"/>
</dbReference>
<name>A0A263D9F1_9PSEU</name>
<evidence type="ECO:0000313" key="6">
    <source>
        <dbReference type="EMBL" id="OZM74638.1"/>
    </source>
</evidence>
<protein>
    <submittedName>
        <fullName evidence="6">Transcriptional regulator</fullName>
    </submittedName>
</protein>
<comment type="caution">
    <text evidence="6">The sequence shown here is derived from an EMBL/GenBank/DDBJ whole genome shotgun (WGS) entry which is preliminary data.</text>
</comment>
<keyword evidence="3" id="KW-0805">Transcription regulation</keyword>
<dbReference type="EMBL" id="NKYE01000002">
    <property type="protein sequence ID" value="OZM74638.1"/>
    <property type="molecule type" value="Genomic_DNA"/>
</dbReference>
<dbReference type="SUPFAM" id="SSF52172">
    <property type="entry name" value="CheY-like"/>
    <property type="match status" value="1"/>
</dbReference>
<dbReference type="InterPro" id="IPR005561">
    <property type="entry name" value="ANTAR"/>
</dbReference>
<gene>
    <name evidence="6" type="ORF">CFN78_04325</name>
</gene>
<evidence type="ECO:0000256" key="4">
    <source>
        <dbReference type="ARBA" id="ARBA00023163"/>
    </source>
</evidence>
<keyword evidence="4" id="KW-0804">Transcription</keyword>
<dbReference type="Gene3D" id="1.10.10.10">
    <property type="entry name" value="Winged helix-like DNA-binding domain superfamily/Winged helix DNA-binding domain"/>
    <property type="match status" value="1"/>
</dbReference>
<proteinExistence type="predicted"/>
<evidence type="ECO:0000259" key="5">
    <source>
        <dbReference type="PROSITE" id="PS50921"/>
    </source>
</evidence>
<accession>A0A263D9F1</accession>
<dbReference type="InterPro" id="IPR036388">
    <property type="entry name" value="WH-like_DNA-bd_sf"/>
</dbReference>